<dbReference type="EMBL" id="VUNG01000056">
    <property type="protein sequence ID" value="MST85844.1"/>
    <property type="molecule type" value="Genomic_DNA"/>
</dbReference>
<keyword evidence="1" id="KW-0732">Signal</keyword>
<sequence length="119" mass="12910">MKKRLTLVFAMIVLPFAVWADSGQTVSVDGTIVNKTVKEITFSGTDVKLSFTDGTTQTADMSTVNIAFGTATGIKTVNKDKQQPADGRIYSLSGQYMGKDKTKLPKGVYIVNGKKEIKK</sequence>
<dbReference type="Proteomes" id="UP000438914">
    <property type="component" value="Unassembled WGS sequence"/>
</dbReference>
<name>A0A7K0KJ12_9BACT</name>
<evidence type="ECO:0000256" key="1">
    <source>
        <dbReference type="SAM" id="SignalP"/>
    </source>
</evidence>
<evidence type="ECO:0000313" key="3">
    <source>
        <dbReference type="Proteomes" id="UP000438914"/>
    </source>
</evidence>
<keyword evidence="3" id="KW-1185">Reference proteome</keyword>
<feature type="chain" id="PRO_5029720506" evidence="1">
    <location>
        <begin position="21"/>
        <end position="119"/>
    </location>
</feature>
<dbReference type="AlphaFoldDB" id="A0A7K0KJ12"/>
<organism evidence="2 3">
    <name type="scientific">Hallella mizrahii</name>
    <dbReference type="NCBI Taxonomy" id="2606637"/>
    <lineage>
        <taxon>Bacteria</taxon>
        <taxon>Pseudomonadati</taxon>
        <taxon>Bacteroidota</taxon>
        <taxon>Bacteroidia</taxon>
        <taxon>Bacteroidales</taxon>
        <taxon>Prevotellaceae</taxon>
        <taxon>Hallella</taxon>
    </lineage>
</organism>
<feature type="signal peptide" evidence="1">
    <location>
        <begin position="1"/>
        <end position="20"/>
    </location>
</feature>
<evidence type="ECO:0000313" key="2">
    <source>
        <dbReference type="EMBL" id="MST85844.1"/>
    </source>
</evidence>
<dbReference type="RefSeq" id="WP_154535443.1">
    <property type="nucleotide sequence ID" value="NZ_VUNG01000056.1"/>
</dbReference>
<accession>A0A7K0KJ12</accession>
<protein>
    <submittedName>
        <fullName evidence="2">Subtilase</fullName>
    </submittedName>
</protein>
<reference evidence="2 3" key="1">
    <citation type="submission" date="2019-08" db="EMBL/GenBank/DDBJ databases">
        <title>In-depth cultivation of the pig gut microbiome towards novel bacterial diversity and tailored functional studies.</title>
        <authorList>
            <person name="Wylensek D."/>
            <person name="Hitch T.C.A."/>
            <person name="Clavel T."/>
        </authorList>
    </citation>
    <scope>NUCLEOTIDE SEQUENCE [LARGE SCALE GENOMIC DNA]</scope>
    <source>
        <strain evidence="2 3">LKV-178-WT-2A</strain>
    </source>
</reference>
<gene>
    <name evidence="2" type="ORF">FYJ73_14415</name>
</gene>
<comment type="caution">
    <text evidence="2">The sequence shown here is derived from an EMBL/GenBank/DDBJ whole genome shotgun (WGS) entry which is preliminary data.</text>
</comment>
<proteinExistence type="predicted"/>